<feature type="non-terminal residue" evidence="1">
    <location>
        <position position="255"/>
    </location>
</feature>
<comment type="caution">
    <text evidence="1">The sequence shown here is derived from an EMBL/GenBank/DDBJ whole genome shotgun (WGS) entry which is preliminary data.</text>
</comment>
<reference evidence="1" key="1">
    <citation type="submission" date="2021-06" db="EMBL/GenBank/DDBJ databases">
        <authorList>
            <person name="Kallberg Y."/>
            <person name="Tangrot J."/>
            <person name="Rosling A."/>
        </authorList>
    </citation>
    <scope>NUCLEOTIDE SEQUENCE</scope>
    <source>
        <strain evidence="1">28 12/20/2015</strain>
    </source>
</reference>
<name>A0ACA9N6G6_9GLOM</name>
<sequence>MSFEYKRITNFEPNSDDDNNVSNENIINAENDDIGNENYNDDEDGGHTEDKDDNIIGSSSITSYFTLREVSTKKTSNSNIVNIVKKKKQAWEQLEPSPSPSTTIPTPTSYQTIEQVLQKHVENALPLSEIQQNQLQKSILELAKSLANNPDRTTCADGLKELCQLLRPFARALTFVEGDQYPTLSMMYPTVRHLFKNLNEIENKLTNIDVIEVYESLRESMISRWSDPEMIGWLASFLDLCFKTLSAVSSTMQQE</sequence>
<evidence type="ECO:0000313" key="1">
    <source>
        <dbReference type="EMBL" id="CAG8638264.1"/>
    </source>
</evidence>
<evidence type="ECO:0000313" key="2">
    <source>
        <dbReference type="Proteomes" id="UP000789366"/>
    </source>
</evidence>
<proteinExistence type="predicted"/>
<organism evidence="1 2">
    <name type="scientific">Cetraspora pellucida</name>
    <dbReference type="NCBI Taxonomy" id="1433469"/>
    <lineage>
        <taxon>Eukaryota</taxon>
        <taxon>Fungi</taxon>
        <taxon>Fungi incertae sedis</taxon>
        <taxon>Mucoromycota</taxon>
        <taxon>Glomeromycotina</taxon>
        <taxon>Glomeromycetes</taxon>
        <taxon>Diversisporales</taxon>
        <taxon>Gigasporaceae</taxon>
        <taxon>Cetraspora</taxon>
    </lineage>
</organism>
<dbReference type="EMBL" id="CAJVPW010012724">
    <property type="protein sequence ID" value="CAG8638264.1"/>
    <property type="molecule type" value="Genomic_DNA"/>
</dbReference>
<keyword evidence="2" id="KW-1185">Reference proteome</keyword>
<dbReference type="Proteomes" id="UP000789366">
    <property type="component" value="Unassembled WGS sequence"/>
</dbReference>
<accession>A0ACA9N6G6</accession>
<gene>
    <name evidence="1" type="ORF">SPELUC_LOCUS8464</name>
</gene>
<protein>
    <submittedName>
        <fullName evidence="1">11807_t:CDS:1</fullName>
    </submittedName>
</protein>